<evidence type="ECO:0000313" key="2">
    <source>
        <dbReference type="Proteomes" id="UP000018348"/>
    </source>
</evidence>
<reference evidence="1 2" key="2">
    <citation type="submission" date="2013-09" db="EMBL/GenBank/DDBJ databases">
        <title>Whole genome comparison of six Crocosphaera watsonii strains with differing phenotypes.</title>
        <authorList>
            <person name="Bench S.R."/>
            <person name="Heller P."/>
            <person name="Frank I."/>
            <person name="Arciniega M."/>
            <person name="Shilova I.N."/>
            <person name="Zehr J.P."/>
        </authorList>
    </citation>
    <scope>NUCLEOTIDE SEQUENCE [LARGE SCALE GENOMIC DNA]</scope>
    <source>
        <strain evidence="1 2">WH 8502</strain>
    </source>
</reference>
<gene>
    <name evidence="1" type="ORF">CWATWH8502_4522</name>
</gene>
<reference evidence="1 2" key="1">
    <citation type="submission" date="2013-01" db="EMBL/GenBank/DDBJ databases">
        <authorList>
            <person name="Bench S."/>
        </authorList>
    </citation>
    <scope>NUCLEOTIDE SEQUENCE [LARGE SCALE GENOMIC DNA]</scope>
    <source>
        <strain evidence="1 2">WH 8502</strain>
    </source>
</reference>
<proteinExistence type="predicted"/>
<dbReference type="AlphaFoldDB" id="T2IF33"/>
<name>T2IF33_CROWT</name>
<protein>
    <submittedName>
        <fullName evidence="1">Uncharacterized protein</fullName>
    </submittedName>
</protein>
<comment type="caution">
    <text evidence="1">The sequence shown here is derived from an EMBL/GenBank/DDBJ whole genome shotgun (WGS) entry which is preliminary data.</text>
</comment>
<dbReference type="EMBL" id="CAQK01000481">
    <property type="protein sequence ID" value="CCQ51494.1"/>
    <property type="molecule type" value="Genomic_DNA"/>
</dbReference>
<dbReference type="Proteomes" id="UP000018348">
    <property type="component" value="Unassembled WGS sequence"/>
</dbReference>
<accession>T2IF33</accession>
<sequence length="40" mass="4588">MLLFVFLLPLVILHSFGEIAGYLAWQWSLLMLLSVVKDLP</sequence>
<organism evidence="1 2">
    <name type="scientific">Crocosphaera watsonii WH 8502</name>
    <dbReference type="NCBI Taxonomy" id="423474"/>
    <lineage>
        <taxon>Bacteria</taxon>
        <taxon>Bacillati</taxon>
        <taxon>Cyanobacteriota</taxon>
        <taxon>Cyanophyceae</taxon>
        <taxon>Oscillatoriophycideae</taxon>
        <taxon>Chroococcales</taxon>
        <taxon>Aphanothecaceae</taxon>
        <taxon>Crocosphaera</taxon>
    </lineage>
</organism>
<evidence type="ECO:0000313" key="1">
    <source>
        <dbReference type="EMBL" id="CCQ51494.1"/>
    </source>
</evidence>